<accession>A0AAE4JZ41</accession>
<name>A0AAE4JZ41_9CYAN</name>
<dbReference type="SUPFAM" id="SSF50341">
    <property type="entry name" value="CheW-like"/>
    <property type="match status" value="1"/>
</dbReference>
<dbReference type="GO" id="GO:0006935">
    <property type="term" value="P:chemotaxis"/>
    <property type="evidence" value="ECO:0007669"/>
    <property type="project" value="InterPro"/>
</dbReference>
<evidence type="ECO:0000313" key="2">
    <source>
        <dbReference type="EMBL" id="MDS3860427.1"/>
    </source>
</evidence>
<comment type="caution">
    <text evidence="2">The sequence shown here is derived from an EMBL/GenBank/DDBJ whole genome shotgun (WGS) entry which is preliminary data.</text>
</comment>
<dbReference type="RefSeq" id="WP_322877703.1">
    <property type="nucleotide sequence ID" value="NZ_JAVMIP010000004.1"/>
</dbReference>
<dbReference type="Gene3D" id="2.40.50.180">
    <property type="entry name" value="CheA-289, Domain 4"/>
    <property type="match status" value="1"/>
</dbReference>
<dbReference type="EMBL" id="JAVMIP010000004">
    <property type="protein sequence ID" value="MDS3860427.1"/>
    <property type="molecule type" value="Genomic_DNA"/>
</dbReference>
<dbReference type="SMART" id="SM00260">
    <property type="entry name" value="CheW"/>
    <property type="match status" value="1"/>
</dbReference>
<gene>
    <name evidence="2" type="ORF">RIF25_06350</name>
</gene>
<dbReference type="AlphaFoldDB" id="A0AAE4JZ41"/>
<dbReference type="Pfam" id="PF01584">
    <property type="entry name" value="CheW"/>
    <property type="match status" value="1"/>
</dbReference>
<protein>
    <submittedName>
        <fullName evidence="2">Chemotaxis protein CheW</fullName>
    </submittedName>
</protein>
<reference evidence="3" key="1">
    <citation type="submission" date="2023-07" db="EMBL/GenBank/DDBJ databases">
        <authorList>
            <person name="Luz R."/>
            <person name="Cordeiro R."/>
            <person name="Fonseca A."/>
            <person name="Goncalves V."/>
        </authorList>
    </citation>
    <scope>NUCLEOTIDE SEQUENCE [LARGE SCALE GENOMIC DNA]</scope>
    <source>
        <strain evidence="3">BACA0444</strain>
    </source>
</reference>
<evidence type="ECO:0000259" key="1">
    <source>
        <dbReference type="PROSITE" id="PS50851"/>
    </source>
</evidence>
<dbReference type="InterPro" id="IPR002545">
    <property type="entry name" value="CheW-lke_dom"/>
</dbReference>
<evidence type="ECO:0000313" key="3">
    <source>
        <dbReference type="Proteomes" id="UP001268256"/>
    </source>
</evidence>
<feature type="domain" description="CheW-like" evidence="1">
    <location>
        <begin position="2"/>
        <end position="156"/>
    </location>
</feature>
<dbReference type="PROSITE" id="PS50851">
    <property type="entry name" value="CHEW"/>
    <property type="match status" value="1"/>
</dbReference>
<proteinExistence type="predicted"/>
<dbReference type="Proteomes" id="UP001268256">
    <property type="component" value="Unassembled WGS sequence"/>
</dbReference>
<dbReference type="GO" id="GO:0007165">
    <property type="term" value="P:signal transduction"/>
    <property type="evidence" value="ECO:0007669"/>
    <property type="project" value="InterPro"/>
</dbReference>
<keyword evidence="3" id="KW-1185">Reference proteome</keyword>
<sequence length="166" mass="18597">MEQEFFHIELTKSVHIAVPLAQTAEVLTLETSELCVIPGVAPALLGVVNQRGRLLWMVDLEYLLGLQPTHTTKRRRSPALVVNWLPDQAEDQETEYRLGCLTSHLRGIVACQAKDISPVPPRLEQRMHQFFSAWIHPPGYSLLKLNVAAIFTAVQLYSSPTSMALL</sequence>
<dbReference type="InterPro" id="IPR036061">
    <property type="entry name" value="CheW-like_dom_sf"/>
</dbReference>
<organism evidence="2 3">
    <name type="scientific">Pseudocalidococcus azoricus BACA0444</name>
    <dbReference type="NCBI Taxonomy" id="2918990"/>
    <lineage>
        <taxon>Bacteria</taxon>
        <taxon>Bacillati</taxon>
        <taxon>Cyanobacteriota</taxon>
        <taxon>Cyanophyceae</taxon>
        <taxon>Acaryochloridales</taxon>
        <taxon>Thermosynechococcaceae</taxon>
        <taxon>Pseudocalidococcus</taxon>
        <taxon>Pseudocalidococcus azoricus</taxon>
    </lineage>
</organism>